<reference evidence="2 3" key="1">
    <citation type="submission" date="2016-10" db="EMBL/GenBank/DDBJ databases">
        <title>Genome sequence of the ascomycete fungus Penicillium subrubescens.</title>
        <authorList>
            <person name="De Vries R.P."/>
            <person name="Peng M."/>
            <person name="Dilokpimol A."/>
            <person name="Hilden K."/>
            <person name="Makela M.R."/>
            <person name="Grigoriev I."/>
            <person name="Riley R."/>
            <person name="Granchi Z."/>
        </authorList>
    </citation>
    <scope>NUCLEOTIDE SEQUENCE [LARGE SCALE GENOMIC DNA]</scope>
    <source>
        <strain evidence="2 3">CBS 132785</strain>
    </source>
</reference>
<dbReference type="EMBL" id="MNBE01000719">
    <property type="protein sequence ID" value="OKO94586.1"/>
    <property type="molecule type" value="Genomic_DNA"/>
</dbReference>
<keyword evidence="1" id="KW-0812">Transmembrane</keyword>
<gene>
    <name evidence="2" type="ORF">PENSUB_11853</name>
</gene>
<dbReference type="AlphaFoldDB" id="A0A1Q5T2Z2"/>
<evidence type="ECO:0000256" key="1">
    <source>
        <dbReference type="SAM" id="Phobius"/>
    </source>
</evidence>
<name>A0A1Q5T2Z2_9EURO</name>
<evidence type="ECO:0008006" key="4">
    <source>
        <dbReference type="Google" id="ProtNLM"/>
    </source>
</evidence>
<dbReference type="OrthoDB" id="5231661at2759"/>
<proteinExistence type="predicted"/>
<comment type="caution">
    <text evidence="2">The sequence shown here is derived from an EMBL/GenBank/DDBJ whole genome shotgun (WGS) entry which is preliminary data.</text>
</comment>
<accession>A0A1Q5T2Z2</accession>
<keyword evidence="3" id="KW-1185">Reference proteome</keyword>
<organism evidence="2 3">
    <name type="scientific">Penicillium subrubescens</name>
    <dbReference type="NCBI Taxonomy" id="1316194"/>
    <lineage>
        <taxon>Eukaryota</taxon>
        <taxon>Fungi</taxon>
        <taxon>Dikarya</taxon>
        <taxon>Ascomycota</taxon>
        <taxon>Pezizomycotina</taxon>
        <taxon>Eurotiomycetes</taxon>
        <taxon>Eurotiomycetidae</taxon>
        <taxon>Eurotiales</taxon>
        <taxon>Aspergillaceae</taxon>
        <taxon>Penicillium</taxon>
    </lineage>
</organism>
<dbReference type="Proteomes" id="UP000186955">
    <property type="component" value="Unassembled WGS sequence"/>
</dbReference>
<protein>
    <recommendedName>
        <fullName evidence="4">Transmembrane protein</fullName>
    </recommendedName>
</protein>
<evidence type="ECO:0000313" key="3">
    <source>
        <dbReference type="Proteomes" id="UP000186955"/>
    </source>
</evidence>
<sequence>MVPLGSPGRQSRLPPTTIFSSPAFWMRAAYASLSNKPPSPVKPGSAKTHNNERMAADEVQAPSVSFEGLGISRNMKLFLLVILGVFGSVETYFWCKAIWIWWIGGEEGGGQE</sequence>
<keyword evidence="1" id="KW-0472">Membrane</keyword>
<feature type="transmembrane region" description="Helical" evidence="1">
    <location>
        <begin position="77"/>
        <end position="102"/>
    </location>
</feature>
<keyword evidence="1" id="KW-1133">Transmembrane helix</keyword>
<evidence type="ECO:0000313" key="2">
    <source>
        <dbReference type="EMBL" id="OKO94586.1"/>
    </source>
</evidence>